<evidence type="ECO:0000256" key="12">
    <source>
        <dbReference type="SAM" id="MobiDB-lite"/>
    </source>
</evidence>
<dbReference type="OrthoDB" id="8922241at2759"/>
<keyword evidence="8" id="KW-0804">Transcription</keyword>
<comment type="subcellular location">
    <subcellularLocation>
        <location evidence="1">Nucleus</location>
    </subcellularLocation>
</comment>
<protein>
    <submittedName>
        <fullName evidence="14">(spotted green pufferfish) hypothetical protein</fullName>
    </submittedName>
</protein>
<reference evidence="14" key="1">
    <citation type="journal article" date="2004" name="Nature">
        <title>Genome duplication in the teleost fish Tetraodon nigroviridis reveals the early vertebrate proto-karyotype.</title>
        <authorList>
            <person name="Jaillon O."/>
            <person name="Aury J.-M."/>
            <person name="Brunet F."/>
            <person name="Petit J.-L."/>
            <person name="Stange-Thomann N."/>
            <person name="Mauceli E."/>
            <person name="Bouneau L."/>
            <person name="Fischer C."/>
            <person name="Ozouf-Costaz C."/>
            <person name="Bernot A."/>
            <person name="Nicaud S."/>
            <person name="Jaffe D."/>
            <person name="Fisher S."/>
            <person name="Lutfalla G."/>
            <person name="Dossat C."/>
            <person name="Segurens B."/>
            <person name="Dasilva C."/>
            <person name="Salanoubat M."/>
            <person name="Levy M."/>
            <person name="Boudet N."/>
            <person name="Castellano S."/>
            <person name="Anthouard V."/>
            <person name="Jubin C."/>
            <person name="Castelli V."/>
            <person name="Katinka M."/>
            <person name="Vacherie B."/>
            <person name="Biemont C."/>
            <person name="Skalli Z."/>
            <person name="Cattolico L."/>
            <person name="Poulain J."/>
            <person name="De Berardinis V."/>
            <person name="Cruaud C."/>
            <person name="Duprat S."/>
            <person name="Brottier P."/>
            <person name="Coutanceau J.-P."/>
            <person name="Gouzy J."/>
            <person name="Parra G."/>
            <person name="Lardier G."/>
            <person name="Chapple C."/>
            <person name="McKernan K.J."/>
            <person name="McEwan P."/>
            <person name="Bosak S."/>
            <person name="Kellis M."/>
            <person name="Volff J.-N."/>
            <person name="Guigo R."/>
            <person name="Zody M.C."/>
            <person name="Mesirov J."/>
            <person name="Lindblad-Toh K."/>
            <person name="Birren B."/>
            <person name="Nusbaum C."/>
            <person name="Kahn D."/>
            <person name="Robinson-Rechavi M."/>
            <person name="Laudet V."/>
            <person name="Schachter V."/>
            <person name="Quetier F."/>
            <person name="Saurin W."/>
            <person name="Scarpelli C."/>
            <person name="Wincker P."/>
            <person name="Lander E.S."/>
            <person name="Weissenbach J."/>
            <person name="Roest Crollius H."/>
        </authorList>
    </citation>
    <scope>NUCLEOTIDE SEQUENCE [LARGE SCALE GENOMIC DNA]</scope>
</reference>
<organism evidence="14">
    <name type="scientific">Tetraodon nigroviridis</name>
    <name type="common">Spotted green pufferfish</name>
    <name type="synonym">Chelonodon nigroviridis</name>
    <dbReference type="NCBI Taxonomy" id="99883"/>
    <lineage>
        <taxon>Eukaryota</taxon>
        <taxon>Metazoa</taxon>
        <taxon>Chordata</taxon>
        <taxon>Craniata</taxon>
        <taxon>Vertebrata</taxon>
        <taxon>Euteleostomi</taxon>
        <taxon>Actinopterygii</taxon>
        <taxon>Neopterygii</taxon>
        <taxon>Teleostei</taxon>
        <taxon>Neoteleostei</taxon>
        <taxon>Acanthomorphata</taxon>
        <taxon>Eupercaria</taxon>
        <taxon>Tetraodontiformes</taxon>
        <taxon>Tetradontoidea</taxon>
        <taxon>Tetraodontidae</taxon>
        <taxon>Tetraodon</taxon>
    </lineage>
</organism>
<evidence type="ECO:0000256" key="4">
    <source>
        <dbReference type="ARBA" id="ARBA00022771"/>
    </source>
</evidence>
<dbReference type="PROSITE" id="PS50157">
    <property type="entry name" value="ZINC_FINGER_C2H2_2"/>
    <property type="match status" value="1"/>
</dbReference>
<comment type="similarity">
    <text evidence="10">Belongs to the Ikaros C2H2-type zinc-finger protein family.</text>
</comment>
<dbReference type="AlphaFoldDB" id="Q4TD29"/>
<evidence type="ECO:0000256" key="9">
    <source>
        <dbReference type="ARBA" id="ARBA00023242"/>
    </source>
</evidence>
<keyword evidence="2" id="KW-0479">Metal-binding</keyword>
<dbReference type="Gene3D" id="3.30.160.60">
    <property type="entry name" value="Classic Zinc Finger"/>
    <property type="match status" value="1"/>
</dbReference>
<evidence type="ECO:0000256" key="10">
    <source>
        <dbReference type="ARBA" id="ARBA00038390"/>
    </source>
</evidence>
<reference evidence="14" key="2">
    <citation type="submission" date="2004-02" db="EMBL/GenBank/DDBJ databases">
        <authorList>
            <consortium name="Genoscope"/>
            <consortium name="Whitehead Institute Centre for Genome Research"/>
        </authorList>
    </citation>
    <scope>NUCLEOTIDE SEQUENCE</scope>
</reference>
<comment type="caution">
    <text evidence="14">The sequence shown here is derived from an EMBL/GenBank/DDBJ whole genome shotgun (WGS) entry which is preliminary data.</text>
</comment>
<dbReference type="FunFam" id="3.30.160.60:FF:000073">
    <property type="entry name" value="IKAROS family zinc finger 1"/>
    <property type="match status" value="1"/>
</dbReference>
<gene>
    <name evidence="14" type="ORF">GSTENG00003019001</name>
</gene>
<feature type="domain" description="C2H2-type" evidence="13">
    <location>
        <begin position="10"/>
        <end position="38"/>
    </location>
</feature>
<evidence type="ECO:0000256" key="1">
    <source>
        <dbReference type="ARBA" id="ARBA00004123"/>
    </source>
</evidence>
<evidence type="ECO:0000256" key="8">
    <source>
        <dbReference type="ARBA" id="ARBA00023163"/>
    </source>
</evidence>
<name>Q4TD29_TETNG</name>
<proteinExistence type="inferred from homology"/>
<dbReference type="EMBL" id="CAAE01006559">
    <property type="protein sequence ID" value="CAF89203.1"/>
    <property type="molecule type" value="Genomic_DNA"/>
</dbReference>
<keyword evidence="3" id="KW-0677">Repeat</keyword>
<keyword evidence="5" id="KW-0862">Zinc</keyword>
<dbReference type="InterPro" id="IPR013087">
    <property type="entry name" value="Znf_C2H2_type"/>
</dbReference>
<dbReference type="SUPFAM" id="SSF57667">
    <property type="entry name" value="beta-beta-alpha zinc fingers"/>
    <property type="match status" value="1"/>
</dbReference>
<dbReference type="GO" id="GO:0008270">
    <property type="term" value="F:zinc ion binding"/>
    <property type="evidence" value="ECO:0007669"/>
    <property type="project" value="UniProtKB-KW"/>
</dbReference>
<feature type="compositionally biased region" description="Polar residues" evidence="12">
    <location>
        <begin position="178"/>
        <end position="188"/>
    </location>
</feature>
<feature type="region of interest" description="Disordered" evidence="12">
    <location>
        <begin position="122"/>
        <end position="240"/>
    </location>
</feature>
<keyword evidence="9" id="KW-0539">Nucleus</keyword>
<evidence type="ECO:0000313" key="14">
    <source>
        <dbReference type="EMBL" id="CAF89203.1"/>
    </source>
</evidence>
<dbReference type="SMART" id="SM00355">
    <property type="entry name" value="ZnF_C2H2"/>
    <property type="match status" value="2"/>
</dbReference>
<evidence type="ECO:0000256" key="2">
    <source>
        <dbReference type="ARBA" id="ARBA00022723"/>
    </source>
</evidence>
<evidence type="ECO:0000256" key="7">
    <source>
        <dbReference type="ARBA" id="ARBA00023125"/>
    </source>
</evidence>
<feature type="region of interest" description="Disordered" evidence="12">
    <location>
        <begin position="92"/>
        <end position="111"/>
    </location>
</feature>
<dbReference type="GO" id="GO:0005634">
    <property type="term" value="C:nucleus"/>
    <property type="evidence" value="ECO:0007669"/>
    <property type="project" value="UniProtKB-SubCell"/>
</dbReference>
<evidence type="ECO:0000256" key="5">
    <source>
        <dbReference type="ARBA" id="ARBA00022833"/>
    </source>
</evidence>
<evidence type="ECO:0000256" key="3">
    <source>
        <dbReference type="ARBA" id="ARBA00022737"/>
    </source>
</evidence>
<keyword evidence="7" id="KW-0238">DNA-binding</keyword>
<evidence type="ECO:0000256" key="6">
    <source>
        <dbReference type="ARBA" id="ARBA00023015"/>
    </source>
</evidence>
<feature type="non-terminal residue" evidence="14">
    <location>
        <position position="1"/>
    </location>
</feature>
<dbReference type="GO" id="GO:0003677">
    <property type="term" value="F:DNA binding"/>
    <property type="evidence" value="ECO:0007669"/>
    <property type="project" value="UniProtKB-KW"/>
</dbReference>
<feature type="region of interest" description="Disordered" evidence="12">
    <location>
        <begin position="315"/>
        <end position="336"/>
    </location>
</feature>
<dbReference type="InterPro" id="IPR036236">
    <property type="entry name" value="Znf_C2H2_sf"/>
</dbReference>
<feature type="compositionally biased region" description="Low complexity" evidence="12">
    <location>
        <begin position="133"/>
        <end position="147"/>
    </location>
</feature>
<sequence length="363" mass="39133">VAPQTVGKPFKCAYCSRSYKQQNTLEDHLERCHSYLKSLGRQRRRAEIMDGMRKSNEKSLLVDRLAMSITKRKRSTPQKFLGEKHMHLELPEAPCDLSSSSEKDEELTSSRPAAAIAAASLHVDGSKKENQQPSPLSPLHPSFLLRSVLGNSNVSAQGPRAHGVTAPGRDDQPYGHSHTASPNGCPDSTDTESTAEEQSSRAPGPIGTSNSNHLLYRTPGLPHSRSTASPSQAKDPDWERAGLVPPTLIKKTPGSLLSPTESVQVLDSHGHPVRSFRCLHCHILFLDYVMFTIHMGCHASAGPLSATSAATAAGTATSSPRTSAAASTRWAEGPSRNGGLLSALHQISRFKPPSEVQSQYSIN</sequence>
<keyword evidence="6" id="KW-0805">Transcription regulation</keyword>
<evidence type="ECO:0000259" key="13">
    <source>
        <dbReference type="PROSITE" id="PS50157"/>
    </source>
</evidence>
<dbReference type="KEGG" id="tng:GSTEN00003019G001"/>
<evidence type="ECO:0000256" key="11">
    <source>
        <dbReference type="PROSITE-ProRule" id="PRU00042"/>
    </source>
</evidence>
<dbReference type="PROSITE" id="PS00028">
    <property type="entry name" value="ZINC_FINGER_C2H2_1"/>
    <property type="match status" value="2"/>
</dbReference>
<feature type="compositionally biased region" description="Low complexity" evidence="12">
    <location>
        <begin position="315"/>
        <end position="329"/>
    </location>
</feature>
<accession>Q4TD29</accession>
<keyword evidence="4 11" id="KW-0863">Zinc-finger</keyword>
<feature type="compositionally biased region" description="Polar residues" evidence="12">
    <location>
        <begin position="196"/>
        <end position="213"/>
    </location>
</feature>